<dbReference type="InterPro" id="IPR045068">
    <property type="entry name" value="BACURD1-3"/>
</dbReference>
<reference evidence="1 2" key="1">
    <citation type="submission" date="2021-02" db="EMBL/GenBank/DDBJ databases">
        <title>Safari Cat Assemblies.</title>
        <authorList>
            <person name="Bredemeyer K.R."/>
            <person name="Murphy W.J."/>
        </authorList>
    </citation>
    <scope>NUCLEOTIDE SEQUENCE [LARGE SCALE GENOMIC DNA]</scope>
</reference>
<organism evidence="1 2">
    <name type="scientific">Felis catus</name>
    <name type="common">Cat</name>
    <name type="synonym">Felis silvestris catus</name>
    <dbReference type="NCBI Taxonomy" id="9685"/>
    <lineage>
        <taxon>Eukaryota</taxon>
        <taxon>Metazoa</taxon>
        <taxon>Chordata</taxon>
        <taxon>Craniata</taxon>
        <taxon>Vertebrata</taxon>
        <taxon>Euteleostomi</taxon>
        <taxon>Mammalia</taxon>
        <taxon>Eutheria</taxon>
        <taxon>Laurasiatheria</taxon>
        <taxon>Carnivora</taxon>
        <taxon>Feliformia</taxon>
        <taxon>Felidae</taxon>
        <taxon>Felinae</taxon>
        <taxon>Felis</taxon>
    </lineage>
</organism>
<dbReference type="Gene3D" id="3.30.710.10">
    <property type="entry name" value="Potassium Channel Kv1.1, Chain A"/>
    <property type="match status" value="1"/>
</dbReference>
<dbReference type="SUPFAM" id="SSF54695">
    <property type="entry name" value="POZ domain"/>
    <property type="match status" value="1"/>
</dbReference>
<protein>
    <recommendedName>
        <fullName evidence="3">Potassium channel tetramerisation-type BTB domain-containing protein</fullName>
    </recommendedName>
</protein>
<sequence length="205" mass="22480">KGAEREGEIKALSPDASKPWGLEHGSATCCIKPLTWNSKCAKLRGSGWLHHTMMHTLTAGYHAQGHVSPAAEVLKDAGGWMLIDSRGRRFGTIFSYLRSRCVPPPETSYYLVQALTEDCQLALQQKQLGVPEPHLLSFSSMDQLGDALKAKEPVNRRSQIQLQLLTSRSSAFSSAPPFQVFLRLLPSSPHSARVSCLLGGFCFCV</sequence>
<dbReference type="Ensembl" id="ENSFCTT00005055636.1">
    <property type="protein sequence ID" value="ENSFCTP00005041006.1"/>
    <property type="gene ID" value="ENSFCTG00005019297.1"/>
</dbReference>
<dbReference type="Proteomes" id="UP000823872">
    <property type="component" value="Chromosome D2"/>
</dbReference>
<evidence type="ECO:0000313" key="1">
    <source>
        <dbReference type="Ensembl" id="ENSFCTP00005041006.1"/>
    </source>
</evidence>
<name>A0ABI7Z1N0_FELCA</name>
<evidence type="ECO:0008006" key="3">
    <source>
        <dbReference type="Google" id="ProtNLM"/>
    </source>
</evidence>
<dbReference type="PANTHER" id="PTHR11145">
    <property type="entry name" value="BTB/POZ DOMAIN-CONTAINING ADAPTER FOR CUL3-MEDIATED RHOA DEGRADATION PROTEIN FAMILY MEMBER"/>
    <property type="match status" value="1"/>
</dbReference>
<reference evidence="1" key="2">
    <citation type="submission" date="2025-08" db="UniProtKB">
        <authorList>
            <consortium name="Ensembl"/>
        </authorList>
    </citation>
    <scope>IDENTIFICATION</scope>
    <source>
        <strain evidence="1">breed Abyssinian</strain>
    </source>
</reference>
<proteinExistence type="predicted"/>
<gene>
    <name evidence="1" type="primary">FAM180B</name>
</gene>
<evidence type="ECO:0000313" key="2">
    <source>
        <dbReference type="Proteomes" id="UP000823872"/>
    </source>
</evidence>
<dbReference type="PANTHER" id="PTHR11145:SF18">
    <property type="entry name" value="BTB_POZ DOMAIN-CONTAINING ADAPTER FOR CUL3-MEDIATED RHOA DEGRADATION PROTEIN 1"/>
    <property type="match status" value="1"/>
</dbReference>
<reference evidence="1" key="3">
    <citation type="submission" date="2025-09" db="UniProtKB">
        <authorList>
            <consortium name="Ensembl"/>
        </authorList>
    </citation>
    <scope>IDENTIFICATION</scope>
    <source>
        <strain evidence="1">breed Abyssinian</strain>
    </source>
</reference>
<keyword evidence="2" id="KW-1185">Reference proteome</keyword>
<accession>A0ABI7Z1N0</accession>
<dbReference type="InterPro" id="IPR011333">
    <property type="entry name" value="SKP1/BTB/POZ_sf"/>
</dbReference>